<dbReference type="PROSITE" id="PS51257">
    <property type="entry name" value="PROKAR_LIPOPROTEIN"/>
    <property type="match status" value="1"/>
</dbReference>
<proteinExistence type="predicted"/>
<sequence length="179" mass="18951">MNACRLVVVVAALPLLTACLLVLPPPPPLPALIIAAPPVCSIAAAANLQLPATEGARQRAPKSGPLALAQVHTVNRPLPEIAVWQGFADGWSRLSLQLGSKYASAISLRLHDVHLPPQTQVWLCSAGATVRLGPLSPDAQGELWTPPVPGEQVRLEVWAPAPLRGQLRAQLSDVYAGYR</sequence>
<dbReference type="RefSeq" id="WP_093286027.1">
    <property type="nucleotide sequence ID" value="NZ_FOFS01000008.1"/>
</dbReference>
<gene>
    <name evidence="1" type="ORF">SAMN04488038_108135</name>
</gene>
<dbReference type="Proteomes" id="UP000199233">
    <property type="component" value="Unassembled WGS sequence"/>
</dbReference>
<dbReference type="OrthoDB" id="7065673at2"/>
<dbReference type="STRING" id="489703.SAMN04488038_108135"/>
<reference evidence="1 2" key="1">
    <citation type="submission" date="2016-10" db="EMBL/GenBank/DDBJ databases">
        <authorList>
            <person name="de Groot N.N."/>
        </authorList>
    </citation>
    <scope>NUCLEOTIDE SEQUENCE [LARGE SCALE GENOMIC DNA]</scope>
    <source>
        <strain evidence="1 2">DSM 25927</strain>
    </source>
</reference>
<keyword evidence="2" id="KW-1185">Reference proteome</keyword>
<accession>A0A1H9HDZ7</accession>
<name>A0A1H9HDZ7_9GAMM</name>
<organism evidence="1 2">
    <name type="scientific">Solimonas aquatica</name>
    <dbReference type="NCBI Taxonomy" id="489703"/>
    <lineage>
        <taxon>Bacteria</taxon>
        <taxon>Pseudomonadati</taxon>
        <taxon>Pseudomonadota</taxon>
        <taxon>Gammaproteobacteria</taxon>
        <taxon>Nevskiales</taxon>
        <taxon>Nevskiaceae</taxon>
        <taxon>Solimonas</taxon>
    </lineage>
</organism>
<protein>
    <submittedName>
        <fullName evidence="1">Uncharacterized protein</fullName>
    </submittedName>
</protein>
<dbReference type="AlphaFoldDB" id="A0A1H9HDZ7"/>
<evidence type="ECO:0000313" key="2">
    <source>
        <dbReference type="Proteomes" id="UP000199233"/>
    </source>
</evidence>
<evidence type="ECO:0000313" key="1">
    <source>
        <dbReference type="EMBL" id="SEQ60508.1"/>
    </source>
</evidence>
<dbReference type="EMBL" id="FOFS01000008">
    <property type="protein sequence ID" value="SEQ60508.1"/>
    <property type="molecule type" value="Genomic_DNA"/>
</dbReference>